<protein>
    <recommendedName>
        <fullName evidence="1">peptidyl-tRNA hydrolase</fullName>
        <ecNumber evidence="1">3.1.1.29</ecNumber>
    </recommendedName>
</protein>
<accession>A2E781</accession>
<reference evidence="5" key="2">
    <citation type="journal article" date="2007" name="Science">
        <title>Draft genome sequence of the sexually transmitted pathogen Trichomonas vaginalis.</title>
        <authorList>
            <person name="Carlton J.M."/>
            <person name="Hirt R.P."/>
            <person name="Silva J.C."/>
            <person name="Delcher A.L."/>
            <person name="Schatz M."/>
            <person name="Zhao Q."/>
            <person name="Wortman J.R."/>
            <person name="Bidwell S.L."/>
            <person name="Alsmark U.C.M."/>
            <person name="Besteiro S."/>
            <person name="Sicheritz-Ponten T."/>
            <person name="Noel C.J."/>
            <person name="Dacks J.B."/>
            <person name="Foster P.G."/>
            <person name="Simillion C."/>
            <person name="Van de Peer Y."/>
            <person name="Miranda-Saavedra D."/>
            <person name="Barton G.J."/>
            <person name="Westrop G.D."/>
            <person name="Mueller S."/>
            <person name="Dessi D."/>
            <person name="Fiori P.L."/>
            <person name="Ren Q."/>
            <person name="Paulsen I."/>
            <person name="Zhang H."/>
            <person name="Bastida-Corcuera F.D."/>
            <person name="Simoes-Barbosa A."/>
            <person name="Brown M.T."/>
            <person name="Hayes R.D."/>
            <person name="Mukherjee M."/>
            <person name="Okumura C.Y."/>
            <person name="Schneider R."/>
            <person name="Smith A.J."/>
            <person name="Vanacova S."/>
            <person name="Villalvazo M."/>
            <person name="Haas B.J."/>
            <person name="Pertea M."/>
            <person name="Feldblyum T.V."/>
            <person name="Utterback T.R."/>
            <person name="Shu C.L."/>
            <person name="Osoegawa K."/>
            <person name="de Jong P.J."/>
            <person name="Hrdy I."/>
            <person name="Horvathova L."/>
            <person name="Zubacova Z."/>
            <person name="Dolezal P."/>
            <person name="Malik S.B."/>
            <person name="Logsdon J.M. Jr."/>
            <person name="Henze K."/>
            <person name="Gupta A."/>
            <person name="Wang C.C."/>
            <person name="Dunne R.L."/>
            <person name="Upcroft J.A."/>
            <person name="Upcroft P."/>
            <person name="White O."/>
            <person name="Salzberg S.L."/>
            <person name="Tang P."/>
            <person name="Chiu C.-H."/>
            <person name="Lee Y.-S."/>
            <person name="Embley T.M."/>
            <person name="Coombs G.H."/>
            <person name="Mottram J.C."/>
            <person name="Tachezy J."/>
            <person name="Fraser-Liggett C.M."/>
            <person name="Johnson P.J."/>
        </authorList>
    </citation>
    <scope>NUCLEOTIDE SEQUENCE [LARGE SCALE GENOMIC DNA]</scope>
    <source>
        <strain evidence="5">G3</strain>
    </source>
</reference>
<dbReference type="InterPro" id="IPR023476">
    <property type="entry name" value="Pep_tRNA_hydro_II_dom_sf"/>
</dbReference>
<dbReference type="PANTHER" id="PTHR12649">
    <property type="entry name" value="PEPTIDYL-TRNA HYDROLASE 2"/>
    <property type="match status" value="1"/>
</dbReference>
<dbReference type="VEuPathDB" id="TrichDB:TVAG_248450"/>
<dbReference type="NCBIfam" id="TIGR00283">
    <property type="entry name" value="arch_pth2"/>
    <property type="match status" value="1"/>
</dbReference>
<dbReference type="PANTHER" id="PTHR12649:SF11">
    <property type="entry name" value="PEPTIDYL-TRNA HYDROLASE 2, MITOCHONDRIAL"/>
    <property type="match status" value="1"/>
</dbReference>
<dbReference type="FunFam" id="3.40.1490.10:FF:000002">
    <property type="entry name" value="Peptidyl-tRNA hydrolase 2, mitochondrial"/>
    <property type="match status" value="1"/>
</dbReference>
<dbReference type="Proteomes" id="UP000001542">
    <property type="component" value="Unassembled WGS sequence"/>
</dbReference>
<dbReference type="VEuPathDB" id="TrichDB:TVAGG3_0283830"/>
<dbReference type="AlphaFoldDB" id="A2E781"/>
<comment type="catalytic activity">
    <reaction evidence="4">
        <text>an N-acyl-L-alpha-aminoacyl-tRNA + H2O = an N-acyl-L-amino acid + a tRNA + H(+)</text>
        <dbReference type="Rhea" id="RHEA:54448"/>
        <dbReference type="Rhea" id="RHEA-COMP:10123"/>
        <dbReference type="Rhea" id="RHEA-COMP:13883"/>
        <dbReference type="ChEBI" id="CHEBI:15377"/>
        <dbReference type="ChEBI" id="CHEBI:15378"/>
        <dbReference type="ChEBI" id="CHEBI:59874"/>
        <dbReference type="ChEBI" id="CHEBI:78442"/>
        <dbReference type="ChEBI" id="CHEBI:138191"/>
        <dbReference type="EC" id="3.1.1.29"/>
    </reaction>
</comment>
<evidence type="ECO:0000256" key="1">
    <source>
        <dbReference type="ARBA" id="ARBA00013260"/>
    </source>
</evidence>
<dbReference type="eggNOG" id="KOG3282">
    <property type="taxonomic scope" value="Eukaryota"/>
</dbReference>
<proteinExistence type="inferred from homology"/>
<gene>
    <name evidence="5" type="ORF">TVAG_248450</name>
</gene>
<keyword evidence="6" id="KW-1185">Reference proteome</keyword>
<evidence type="ECO:0000256" key="4">
    <source>
        <dbReference type="ARBA" id="ARBA00048707"/>
    </source>
</evidence>
<dbReference type="EC" id="3.1.1.29" evidence="1"/>
<dbReference type="InterPro" id="IPR002833">
    <property type="entry name" value="PTH2"/>
</dbReference>
<evidence type="ECO:0000256" key="3">
    <source>
        <dbReference type="ARBA" id="ARBA00038050"/>
    </source>
</evidence>
<dbReference type="EMBL" id="DS113318">
    <property type="protein sequence ID" value="EAY11478.1"/>
    <property type="molecule type" value="Genomic_DNA"/>
</dbReference>
<evidence type="ECO:0000313" key="6">
    <source>
        <dbReference type="Proteomes" id="UP000001542"/>
    </source>
</evidence>
<comment type="similarity">
    <text evidence="3">Belongs to the PTH2 family.</text>
</comment>
<dbReference type="KEGG" id="tva:4769432"/>
<dbReference type="RefSeq" id="XP_001323701.1">
    <property type="nucleotide sequence ID" value="XM_001323666.1"/>
</dbReference>
<dbReference type="FunCoup" id="A2E781">
    <property type="interactions" value="801"/>
</dbReference>
<sequence>MKSIALSALSATAGIALGVYLTEIVENYRKKKEMAAYADDPVYADDDAEEEEELYEEDDEDFITPNPTTVVPENSCAIFFINKSLKMRKGKISAQCGHASLGIFKKTAKVYPKVAAYWFDNKFDKVFFNINDQQQMEQYAQKALDAGYLFETIVDAGRTQIAAGSHTILVVGPIDKSNVAEFTKGLQQVTK</sequence>
<evidence type="ECO:0000313" key="5">
    <source>
        <dbReference type="EMBL" id="EAY11478.1"/>
    </source>
</evidence>
<dbReference type="STRING" id="5722.A2E781"/>
<dbReference type="OrthoDB" id="1733656at2759"/>
<reference evidence="5" key="1">
    <citation type="submission" date="2006-10" db="EMBL/GenBank/DDBJ databases">
        <authorList>
            <person name="Amadeo P."/>
            <person name="Zhao Q."/>
            <person name="Wortman J."/>
            <person name="Fraser-Liggett C."/>
            <person name="Carlton J."/>
        </authorList>
    </citation>
    <scope>NUCLEOTIDE SEQUENCE</scope>
    <source>
        <strain evidence="5">G3</strain>
    </source>
</reference>
<name>A2E781_TRIV3</name>
<dbReference type="InParanoid" id="A2E781"/>
<dbReference type="SUPFAM" id="SSF102462">
    <property type="entry name" value="Peptidyl-tRNA hydrolase II"/>
    <property type="match status" value="1"/>
</dbReference>
<keyword evidence="2" id="KW-0378">Hydrolase</keyword>
<dbReference type="GO" id="GO:0005829">
    <property type="term" value="C:cytosol"/>
    <property type="evidence" value="ECO:0000318"/>
    <property type="project" value="GO_Central"/>
</dbReference>
<dbReference type="Pfam" id="PF01981">
    <property type="entry name" value="PTH2"/>
    <property type="match status" value="1"/>
</dbReference>
<dbReference type="SMR" id="A2E781"/>
<dbReference type="Gene3D" id="3.40.1490.10">
    <property type="entry name" value="Bit1"/>
    <property type="match status" value="1"/>
</dbReference>
<organism evidence="5 6">
    <name type="scientific">Trichomonas vaginalis (strain ATCC PRA-98 / G3)</name>
    <dbReference type="NCBI Taxonomy" id="412133"/>
    <lineage>
        <taxon>Eukaryota</taxon>
        <taxon>Metamonada</taxon>
        <taxon>Parabasalia</taxon>
        <taxon>Trichomonadida</taxon>
        <taxon>Trichomonadidae</taxon>
        <taxon>Trichomonas</taxon>
    </lineage>
</organism>
<dbReference type="GO" id="GO:0004045">
    <property type="term" value="F:peptidyl-tRNA hydrolase activity"/>
    <property type="evidence" value="ECO:0000318"/>
    <property type="project" value="GO_Central"/>
</dbReference>
<evidence type="ECO:0000256" key="2">
    <source>
        <dbReference type="ARBA" id="ARBA00022801"/>
    </source>
</evidence>